<evidence type="ECO:0000256" key="2">
    <source>
        <dbReference type="ARBA" id="ARBA00023274"/>
    </source>
</evidence>
<dbReference type="PANTHER" id="PTHR11489">
    <property type="entry name" value="40S RIBOSOMAL PROTEIN SA"/>
    <property type="match status" value="1"/>
</dbReference>
<organism evidence="3 4">
    <name type="scientific">Cnephaeus nilssonii</name>
    <name type="common">Northern bat</name>
    <name type="synonym">Eptesicus nilssonii</name>
    <dbReference type="NCBI Taxonomy" id="3371016"/>
    <lineage>
        <taxon>Eukaryota</taxon>
        <taxon>Metazoa</taxon>
        <taxon>Chordata</taxon>
        <taxon>Craniata</taxon>
        <taxon>Vertebrata</taxon>
        <taxon>Euteleostomi</taxon>
        <taxon>Mammalia</taxon>
        <taxon>Eutheria</taxon>
        <taxon>Laurasiatheria</taxon>
        <taxon>Chiroptera</taxon>
        <taxon>Yangochiroptera</taxon>
        <taxon>Vespertilionidae</taxon>
        <taxon>Cnephaeus</taxon>
    </lineage>
</organism>
<dbReference type="Gene3D" id="3.40.50.10490">
    <property type="entry name" value="Glucose-6-phosphate isomerase like protein, domain 1"/>
    <property type="match status" value="2"/>
</dbReference>
<proteinExistence type="predicted"/>
<dbReference type="AlphaFoldDB" id="A0AA40HRS3"/>
<evidence type="ECO:0000313" key="3">
    <source>
        <dbReference type="EMBL" id="KAK1336251.1"/>
    </source>
</evidence>
<dbReference type="GO" id="GO:0003735">
    <property type="term" value="F:structural constituent of ribosome"/>
    <property type="evidence" value="ECO:0007669"/>
    <property type="project" value="InterPro"/>
</dbReference>
<comment type="caution">
    <text evidence="3">The sequence shown here is derived from an EMBL/GenBank/DDBJ whole genome shotgun (WGS) entry which is preliminary data.</text>
</comment>
<dbReference type="InterPro" id="IPR005707">
    <property type="entry name" value="Ribosomal_uS2_euk/arc"/>
</dbReference>
<dbReference type="GO" id="GO:0015935">
    <property type="term" value="C:small ribosomal subunit"/>
    <property type="evidence" value="ECO:0007669"/>
    <property type="project" value="InterPro"/>
</dbReference>
<accession>A0AA40HRS3</accession>
<protein>
    <submittedName>
        <fullName evidence="3">Uncharacterized protein</fullName>
    </submittedName>
</protein>
<dbReference type="GO" id="GO:0006412">
    <property type="term" value="P:translation"/>
    <property type="evidence" value="ECO:0007669"/>
    <property type="project" value="InterPro"/>
</dbReference>
<dbReference type="Proteomes" id="UP001177744">
    <property type="component" value="Unassembled WGS sequence"/>
</dbReference>
<gene>
    <name evidence="3" type="ORF">QTO34_004056</name>
</gene>
<keyword evidence="1" id="KW-0689">Ribosomal protein</keyword>
<keyword evidence="4" id="KW-1185">Reference proteome</keyword>
<dbReference type="EMBL" id="JAULJE010000013">
    <property type="protein sequence ID" value="KAK1336251.1"/>
    <property type="molecule type" value="Genomic_DNA"/>
</dbReference>
<keyword evidence="2" id="KW-0687">Ribonucleoprotein</keyword>
<name>A0AA40HRS3_CNENI</name>
<evidence type="ECO:0000313" key="4">
    <source>
        <dbReference type="Proteomes" id="UP001177744"/>
    </source>
</evidence>
<reference evidence="3" key="1">
    <citation type="submission" date="2023-06" db="EMBL/GenBank/DDBJ databases">
        <title>Reference genome for the Northern bat (Eptesicus nilssonii), a most northern bat species.</title>
        <authorList>
            <person name="Laine V.N."/>
            <person name="Pulliainen A.T."/>
            <person name="Lilley T.M."/>
        </authorList>
    </citation>
    <scope>NUCLEOTIDE SEQUENCE</scope>
    <source>
        <strain evidence="3">BLF_Eptnil</strain>
        <tissue evidence="3">Kidney</tissue>
    </source>
</reference>
<sequence>MDKESGFQSKNLVSAVTHLGGTNLDFQMEESTYERKSDGTCIVSLKGIQEKLLLAALPLLSLKTPLTSVSYRPGIPASELCWNMLLPLEPLLLPTPSLLRASLTRSRQPSQSRDFCEASYVNWPAPALCSPGNKGAHSVGLMWWILAWEALRMPGTISHDHPREITPDFYVCRDPEETKGRAATAEKARNLRVNGRLWLPSSLRLSLRSQVSSVPIQQFPTVNVSMWPLFVHTTEDWSTQPPPKAGLQPPLLTEWCLLERRPGLAGSRYPGLARGTDKPWMAAAQPMPKVQASLRWWLPSHPGPPEAYIAGSGSSRGPLGSVGRRGQSGKRWLWGLSEKGLGRSGNAVLAARERKAHSSTNLHASGY</sequence>
<evidence type="ECO:0000256" key="1">
    <source>
        <dbReference type="ARBA" id="ARBA00022980"/>
    </source>
</evidence>